<dbReference type="InterPro" id="IPR047021">
    <property type="entry name" value="REXO1/3/4-like"/>
</dbReference>
<comment type="caution">
    <text evidence="9">The sequence shown here is derived from an EMBL/GenBank/DDBJ whole genome shotgun (WGS) entry which is preliminary data.</text>
</comment>
<dbReference type="GO" id="GO:0004527">
    <property type="term" value="F:exonuclease activity"/>
    <property type="evidence" value="ECO:0007669"/>
    <property type="project" value="UniProtKB-KW"/>
</dbReference>
<sequence>MKRSTASLSTSPSTQKNKKAKLSPDASKDEVTMATIQAETPDSGWTKIEKRKKKKARKAELKLDTTQPKFMYSNGDILQRQRAIGIEEIRDLGLHIIADAPPPNWLRVENAQMIPKVVVILVPGLTPDVLGIPPPSTNALRNPNLPISIPLPPRQDPSNPTPAGVPFISSTFSHACPTRAPGDQTKMHSVLSTFFNLPISGAEKKRRLEALAKSKIKSSESGWSDLSEYMLTVEQMIDNEYPIPSYMADVDHERPPGWVETPEEPRLDDQEGISRPRRKVFGIDCEMCMTEDGKELTRVCMIDYDTQLVVYDQLVKPKKPVIDYLTRWSGITAEALATATTTFAEAQSYVLKLLGPVSSHTPKPNPFSTNQSVPPSSAPLLTPILLGHSLESDLKALKIAHSFCVDTAIIYSHPRGRPFKPGLAWLTKKWCGKEIQTRGEGGHDPEEDARATMELVRKKVQNGPDFGEFKADLESLFERMGRAVKRSSSSTVSAGTGGESIRTAVVDHGNPGVMHGSKASTSVGCKDDDEVVKKAVEVIGSHDFVFVRLMGLAGVRGWITPRANPSDSTLTSIPADPPATPTSETLSSALIATSTNLQTIHSSLPSRTALLIFTGHSDPRRMSELNKRKAAFEAAIRKGTPTDQLSEGERWSGADMRELEDAVEVAKRGLLFLGVKA</sequence>
<dbReference type="AlphaFoldDB" id="A0A9W8PA02"/>
<dbReference type="GO" id="GO:0005634">
    <property type="term" value="C:nucleus"/>
    <property type="evidence" value="ECO:0007669"/>
    <property type="project" value="UniProtKB-SubCell"/>
</dbReference>
<dbReference type="Proteomes" id="UP001142393">
    <property type="component" value="Unassembled WGS sequence"/>
</dbReference>
<comment type="similarity">
    <text evidence="2">Belongs to the REXO1/REXO3 family.</text>
</comment>
<evidence type="ECO:0000256" key="2">
    <source>
        <dbReference type="ARBA" id="ARBA00006357"/>
    </source>
</evidence>
<dbReference type="InterPro" id="IPR012337">
    <property type="entry name" value="RNaseH-like_sf"/>
</dbReference>
<keyword evidence="3" id="KW-0540">Nuclease</keyword>
<keyword evidence="4" id="KW-0378">Hydrolase</keyword>
<feature type="compositionally biased region" description="Polar residues" evidence="7">
    <location>
        <begin position="563"/>
        <end position="572"/>
    </location>
</feature>
<gene>
    <name evidence="9" type="ORF">DFH05DRAFT_1477781</name>
</gene>
<dbReference type="InterPro" id="IPR013520">
    <property type="entry name" value="Ribonucl_H"/>
</dbReference>
<feature type="compositionally biased region" description="Polar residues" evidence="7">
    <location>
        <begin position="1"/>
        <end position="15"/>
    </location>
</feature>
<dbReference type="PANTHER" id="PTHR12801:SF115">
    <property type="entry name" value="FI18136P1-RELATED"/>
    <property type="match status" value="1"/>
</dbReference>
<feature type="region of interest" description="Disordered" evidence="7">
    <location>
        <begin position="1"/>
        <end position="51"/>
    </location>
</feature>
<dbReference type="Gene3D" id="3.30.420.10">
    <property type="entry name" value="Ribonuclease H-like superfamily/Ribonuclease H"/>
    <property type="match status" value="1"/>
</dbReference>
<organism evidence="9 10">
    <name type="scientific">Lentinula detonsa</name>
    <dbReference type="NCBI Taxonomy" id="2804962"/>
    <lineage>
        <taxon>Eukaryota</taxon>
        <taxon>Fungi</taxon>
        <taxon>Dikarya</taxon>
        <taxon>Basidiomycota</taxon>
        <taxon>Agaricomycotina</taxon>
        <taxon>Agaricomycetes</taxon>
        <taxon>Agaricomycetidae</taxon>
        <taxon>Agaricales</taxon>
        <taxon>Marasmiineae</taxon>
        <taxon>Omphalotaceae</taxon>
        <taxon>Lentinula</taxon>
    </lineage>
</organism>
<feature type="domain" description="Exonuclease" evidence="8">
    <location>
        <begin position="279"/>
        <end position="465"/>
    </location>
</feature>
<feature type="region of interest" description="Disordered" evidence="7">
    <location>
        <begin position="563"/>
        <end position="584"/>
    </location>
</feature>
<dbReference type="SMART" id="SM00479">
    <property type="entry name" value="EXOIII"/>
    <property type="match status" value="1"/>
</dbReference>
<evidence type="ECO:0000259" key="8">
    <source>
        <dbReference type="SMART" id="SM00479"/>
    </source>
</evidence>
<evidence type="ECO:0000256" key="5">
    <source>
        <dbReference type="ARBA" id="ARBA00022839"/>
    </source>
</evidence>
<reference evidence="9 10" key="1">
    <citation type="journal article" date="2023" name="Proc. Natl. Acad. Sci. U.S.A.">
        <title>A global phylogenomic analysis of the shiitake genus Lentinula.</title>
        <authorList>
            <person name="Sierra-Patev S."/>
            <person name="Min B."/>
            <person name="Naranjo-Ortiz M."/>
            <person name="Looney B."/>
            <person name="Konkel Z."/>
            <person name="Slot J.C."/>
            <person name="Sakamoto Y."/>
            <person name="Steenwyk J.L."/>
            <person name="Rokas A."/>
            <person name="Carro J."/>
            <person name="Camarero S."/>
            <person name="Ferreira P."/>
            <person name="Molpeceres G."/>
            <person name="Ruiz-Duenas F.J."/>
            <person name="Serrano A."/>
            <person name="Henrissat B."/>
            <person name="Drula E."/>
            <person name="Hughes K.W."/>
            <person name="Mata J.L."/>
            <person name="Ishikawa N.K."/>
            <person name="Vargas-Isla R."/>
            <person name="Ushijima S."/>
            <person name="Smith C.A."/>
            <person name="Donoghue J."/>
            <person name="Ahrendt S."/>
            <person name="Andreopoulos W."/>
            <person name="He G."/>
            <person name="LaButti K."/>
            <person name="Lipzen A."/>
            <person name="Ng V."/>
            <person name="Riley R."/>
            <person name="Sandor L."/>
            <person name="Barry K."/>
            <person name="Martinez A.T."/>
            <person name="Xiao Y."/>
            <person name="Gibbons J.G."/>
            <person name="Terashima K."/>
            <person name="Grigoriev I.V."/>
            <person name="Hibbett D."/>
        </authorList>
    </citation>
    <scope>NUCLEOTIDE SEQUENCE [LARGE SCALE GENOMIC DNA]</scope>
    <source>
        <strain evidence="9 10">TFB7810</strain>
    </source>
</reference>
<evidence type="ECO:0000256" key="3">
    <source>
        <dbReference type="ARBA" id="ARBA00022722"/>
    </source>
</evidence>
<evidence type="ECO:0000256" key="6">
    <source>
        <dbReference type="ARBA" id="ARBA00023242"/>
    </source>
</evidence>
<keyword evidence="5" id="KW-0269">Exonuclease</keyword>
<keyword evidence="6" id="KW-0539">Nucleus</keyword>
<proteinExistence type="inferred from homology"/>
<protein>
    <recommendedName>
        <fullName evidence="8">Exonuclease domain-containing protein</fullName>
    </recommendedName>
</protein>
<evidence type="ECO:0000256" key="1">
    <source>
        <dbReference type="ARBA" id="ARBA00004123"/>
    </source>
</evidence>
<evidence type="ECO:0000313" key="9">
    <source>
        <dbReference type="EMBL" id="KAJ3749660.1"/>
    </source>
</evidence>
<dbReference type="InterPro" id="IPR036397">
    <property type="entry name" value="RNaseH_sf"/>
</dbReference>
<dbReference type="EMBL" id="JANVFU010000002">
    <property type="protein sequence ID" value="KAJ3749660.1"/>
    <property type="molecule type" value="Genomic_DNA"/>
</dbReference>
<dbReference type="GO" id="GO:0003676">
    <property type="term" value="F:nucleic acid binding"/>
    <property type="evidence" value="ECO:0007669"/>
    <property type="project" value="InterPro"/>
</dbReference>
<name>A0A9W8PA02_9AGAR</name>
<evidence type="ECO:0000256" key="4">
    <source>
        <dbReference type="ARBA" id="ARBA00022801"/>
    </source>
</evidence>
<evidence type="ECO:0000313" key="10">
    <source>
        <dbReference type="Proteomes" id="UP001142393"/>
    </source>
</evidence>
<dbReference type="PANTHER" id="PTHR12801">
    <property type="entry name" value="RNA EXONUCLEASE REXO1 / RECO3 FAMILY MEMBER-RELATED"/>
    <property type="match status" value="1"/>
</dbReference>
<keyword evidence="10" id="KW-1185">Reference proteome</keyword>
<comment type="subcellular location">
    <subcellularLocation>
        <location evidence="1">Nucleus</location>
    </subcellularLocation>
</comment>
<dbReference type="InterPro" id="IPR034922">
    <property type="entry name" value="REX1-like_exo"/>
</dbReference>
<dbReference type="CDD" id="cd06145">
    <property type="entry name" value="REX1_like"/>
    <property type="match status" value="1"/>
</dbReference>
<dbReference type="SUPFAM" id="SSF53098">
    <property type="entry name" value="Ribonuclease H-like"/>
    <property type="match status" value="1"/>
</dbReference>
<accession>A0A9W8PA02</accession>
<evidence type="ECO:0000256" key="7">
    <source>
        <dbReference type="SAM" id="MobiDB-lite"/>
    </source>
</evidence>